<accession>A0A8J6ETH8</accession>
<keyword evidence="2" id="KW-1185">Reference proteome</keyword>
<name>A0A8J6ETH8_ELECQ</name>
<organism evidence="1 2">
    <name type="scientific">Eleutherodactylus coqui</name>
    <name type="common">Puerto Rican coqui</name>
    <dbReference type="NCBI Taxonomy" id="57060"/>
    <lineage>
        <taxon>Eukaryota</taxon>
        <taxon>Metazoa</taxon>
        <taxon>Chordata</taxon>
        <taxon>Craniata</taxon>
        <taxon>Vertebrata</taxon>
        <taxon>Euteleostomi</taxon>
        <taxon>Amphibia</taxon>
        <taxon>Batrachia</taxon>
        <taxon>Anura</taxon>
        <taxon>Neobatrachia</taxon>
        <taxon>Hyloidea</taxon>
        <taxon>Eleutherodactylidae</taxon>
        <taxon>Eleutherodactylinae</taxon>
        <taxon>Eleutherodactylus</taxon>
        <taxon>Eleutherodactylus</taxon>
    </lineage>
</organism>
<gene>
    <name evidence="1" type="ORF">GDO78_003838</name>
</gene>
<proteinExistence type="predicted"/>
<dbReference type="Proteomes" id="UP000770717">
    <property type="component" value="Unassembled WGS sequence"/>
</dbReference>
<dbReference type="AlphaFoldDB" id="A0A8J6ETH8"/>
<sequence>MWCWEKKPPINVFNENLYTCLYIYNYIYSLFHQMTDCVEGSCRKGVLLGLVLPLTVLTQYILHRSGQRDYAIRHWHAPKSQTDA</sequence>
<evidence type="ECO:0000313" key="1">
    <source>
        <dbReference type="EMBL" id="KAG9475643.1"/>
    </source>
</evidence>
<reference evidence="1" key="1">
    <citation type="thesis" date="2020" institute="ProQuest LLC" country="789 East Eisenhower Parkway, Ann Arbor, MI, USA">
        <title>Comparative Genomics and Chromosome Evolution.</title>
        <authorList>
            <person name="Mudd A.B."/>
        </authorList>
    </citation>
    <scope>NUCLEOTIDE SEQUENCE</scope>
    <source>
        <strain evidence="1">HN-11 Male</strain>
        <tissue evidence="1">Kidney and liver</tissue>
    </source>
</reference>
<dbReference type="EMBL" id="WNTK01000012">
    <property type="protein sequence ID" value="KAG9475643.1"/>
    <property type="molecule type" value="Genomic_DNA"/>
</dbReference>
<protein>
    <submittedName>
        <fullName evidence="1">Uncharacterized protein</fullName>
    </submittedName>
</protein>
<evidence type="ECO:0000313" key="2">
    <source>
        <dbReference type="Proteomes" id="UP000770717"/>
    </source>
</evidence>
<comment type="caution">
    <text evidence="1">The sequence shown here is derived from an EMBL/GenBank/DDBJ whole genome shotgun (WGS) entry which is preliminary data.</text>
</comment>